<dbReference type="InterPro" id="IPR011993">
    <property type="entry name" value="PH-like_dom_sf"/>
</dbReference>
<feature type="domain" description="SH3" evidence="4">
    <location>
        <begin position="3"/>
        <end position="62"/>
    </location>
</feature>
<feature type="region of interest" description="Disordered" evidence="3">
    <location>
        <begin position="382"/>
        <end position="411"/>
    </location>
</feature>
<dbReference type="PROSITE" id="PS50002">
    <property type="entry name" value="SH3"/>
    <property type="match status" value="1"/>
</dbReference>
<dbReference type="Gene3D" id="1.20.900.10">
    <property type="entry name" value="Dbl homology (DH) domain"/>
    <property type="match status" value="1"/>
</dbReference>
<dbReference type="Gene3D" id="2.30.29.30">
    <property type="entry name" value="Pleckstrin-homology domain (PH domain)/Phosphotyrosine-binding domain (PTB)"/>
    <property type="match status" value="1"/>
</dbReference>
<dbReference type="FunFam" id="2.30.30.40:FF:000072">
    <property type="entry name" value="Unconventional Myosin IB"/>
    <property type="match status" value="1"/>
</dbReference>
<dbReference type="SUPFAM" id="SSF50729">
    <property type="entry name" value="PH domain-like"/>
    <property type="match status" value="1"/>
</dbReference>
<dbReference type="SMART" id="SM00325">
    <property type="entry name" value="RhoGEF"/>
    <property type="match status" value="1"/>
</dbReference>
<protein>
    <submittedName>
        <fullName evidence="7">SFRICE_004597</fullName>
    </submittedName>
</protein>
<evidence type="ECO:0000259" key="6">
    <source>
        <dbReference type="PROSITE" id="PS50010"/>
    </source>
</evidence>
<dbReference type="CDD" id="cd00160">
    <property type="entry name" value="RhoGEF"/>
    <property type="match status" value="1"/>
</dbReference>
<dbReference type="PROSITE" id="PS50010">
    <property type="entry name" value="DH_2"/>
    <property type="match status" value="1"/>
</dbReference>
<dbReference type="InterPro" id="IPR001849">
    <property type="entry name" value="PH_domain"/>
</dbReference>
<evidence type="ECO:0000256" key="2">
    <source>
        <dbReference type="PROSITE-ProRule" id="PRU00192"/>
    </source>
</evidence>
<dbReference type="InterPro" id="IPR036028">
    <property type="entry name" value="SH3-like_dom_sf"/>
</dbReference>
<dbReference type="PANTHER" id="PTHR46026:SF1">
    <property type="entry name" value="RHO-TYPE GUANINE NUCLEOTIDE EXCHANGE FACTOR, ISOFORM F"/>
    <property type="match status" value="1"/>
</dbReference>
<dbReference type="EMBL" id="ODYU01009901">
    <property type="protein sequence ID" value="SOQ54625.1"/>
    <property type="molecule type" value="Genomic_DNA"/>
</dbReference>
<evidence type="ECO:0000313" key="7">
    <source>
        <dbReference type="EMBL" id="SOQ54625.1"/>
    </source>
</evidence>
<dbReference type="SUPFAM" id="SSF48065">
    <property type="entry name" value="DBL homology domain (DH-domain)"/>
    <property type="match status" value="1"/>
</dbReference>
<evidence type="ECO:0000259" key="4">
    <source>
        <dbReference type="PROSITE" id="PS50002"/>
    </source>
</evidence>
<dbReference type="PANTHER" id="PTHR46026">
    <property type="entry name" value="RHO-TYPE GUANINE NUCLEOTIDE EXCHANGE FACTOR, ISOFORM F"/>
    <property type="match status" value="1"/>
</dbReference>
<dbReference type="Pfam" id="PF00018">
    <property type="entry name" value="SH3_1"/>
    <property type="match status" value="1"/>
</dbReference>
<evidence type="ECO:0000259" key="5">
    <source>
        <dbReference type="PROSITE" id="PS50003"/>
    </source>
</evidence>
<feature type="compositionally biased region" description="Basic and acidic residues" evidence="3">
    <location>
        <begin position="846"/>
        <end position="856"/>
    </location>
</feature>
<name>A0A2H1WNH8_SPOFR</name>
<dbReference type="SMART" id="SM00326">
    <property type="entry name" value="SH3"/>
    <property type="match status" value="1"/>
</dbReference>
<evidence type="ECO:0000256" key="3">
    <source>
        <dbReference type="SAM" id="MobiDB-lite"/>
    </source>
</evidence>
<feature type="region of interest" description="Disordered" evidence="3">
    <location>
        <begin position="496"/>
        <end position="517"/>
    </location>
</feature>
<dbReference type="PRINTS" id="PR00452">
    <property type="entry name" value="SH3DOMAIN"/>
</dbReference>
<dbReference type="InterPro" id="IPR000219">
    <property type="entry name" value="DH_dom"/>
</dbReference>
<gene>
    <name evidence="7" type="ORF">SFRICE_004597</name>
</gene>
<dbReference type="InterPro" id="IPR001452">
    <property type="entry name" value="SH3_domain"/>
</dbReference>
<feature type="compositionally biased region" description="Low complexity" evidence="3">
    <location>
        <begin position="1134"/>
        <end position="1148"/>
    </location>
</feature>
<sequence length="1410" mass="157969">MSTENCLVKAIYSFKGKNNDELCFKKGDIITVTQKEEGGWWEGTLGETTGWFPSNYVTEHKDPSGSVTTSPIRAASEIQAFRNVVLKDIIDSEKAHVAEMQGLVSNFLQPLEKSDMLTRDEFKQLTGNINEVLQVHEQFLALLDECATKTGPDQRVGGLFLQWAPKIKSVHQTYCAGHPKAVCILDKYKEELNTWMEEAGAVCPGVLVLTAGLSKPFRRLGKYPAMLQELARHVHEAHPDRGDTHRASVVYKDIASGCAALRRQKELELQVVTGEVRGWPGGELASLGDVLHMGSVAVGPSHQDRYLVLFPSALLLLSVSKRVSAFVYEGCLPLTGITVSKLDDTDTRKNAFEIGGPMIDTIVAVCQTRAEADNWVSLLQKHSNTSSPAHEPGQPQSLPHLTRSPSEGALSSINSSRRSLYHVTLPPPSYPSASPYYSLTKYFARLVKKKVITRQMLRKLLHERTWAKAFELTGLPVRRRHKNHIRLKIENDGTIGADADYSDSDDSDRETDGTESYTSFSCTDAEAVNCSKILRQNAMESPRTISSCSSWGSNFGYVRYFDNNASDMHLDDTQSTLRADCTRDLFEGISIGSKKPHNTINTIDSGQQYQKSSLGGINNLYPFAPHSESTENSSFEVRTYMACEDLVNMDQSTQIDILGSEEKDFLPTRRSFPNVSAKNESVTKLWKSTEESYTPEDESADEQLTSDVLQLLAPPSPKQSYSPIESIILDPPPMFRNEEENMKIINVNLNTNVPFRKHSLNSDKRIRRSMSRSMVETENYHRNEDDRIHRMSSQSENHKMHRKCECCNRSVCPSPRSSDSGVVGSCNLASPELNMHEYSSSGTAGHESDSHDKSCDNSKGSLTNLSQASFDADHRKKVTLSEIEAATYEDQCRCTSPFGSTARTSCVTSVTSENSLDVMDSSHMNLTSTFTAPPTVPTTQIKRTSIRRNIERYVPEIRLKPEPPPRVYRKPSTHIEIPKNVRQPIPCQWSTLNITEKSKPSLHYHMRIYRETPETNNMQRQSRANAPRNRDVFNKENLQSMNENNLQLRKARSRSEDLSKVQKGLAEAQSGFVVYRSDLYAHWWMKAKLPITVVTDSGKDYSFMAMSDSNNSDLSSGLTNHKRSHSFNNHQSYTQHTQQTQKNKQKNQSARWLLNSCDSLDQSPAKSNKSPIGKKFSSVDFIDTAGSNYSNKGWSITCLRPAPPLRPQSFTVGSDENIGPTHPYAPHQRKSNSYEEDALILKVIEAYCTSARCRNAVSSVDCGHLSLGKVQYHAPATNIPHYNYTKLPTVQRSNTPEYSGCSKTTKVKRNKSSSAADAYLYRGPDTRRLLSDRKFDMNRSNPNLWECSEERRQKLICGRERRSGSHPSLAAPLRAVLTVPSPSTASRSARSSTWCCGTFVKQLTKSHHFD</sequence>
<feature type="domain" description="DH" evidence="6">
    <location>
        <begin position="81"/>
        <end position="261"/>
    </location>
</feature>
<feature type="compositionally biased region" description="Acidic residues" evidence="3">
    <location>
        <begin position="500"/>
        <end position="509"/>
    </location>
</feature>
<reference evidence="7" key="1">
    <citation type="submission" date="2016-07" db="EMBL/GenBank/DDBJ databases">
        <authorList>
            <person name="Bretaudeau A."/>
        </authorList>
    </citation>
    <scope>NUCLEOTIDE SEQUENCE</scope>
    <source>
        <strain evidence="7">Rice</strain>
        <tissue evidence="7">Whole body</tissue>
    </source>
</reference>
<dbReference type="Pfam" id="PF00621">
    <property type="entry name" value="RhoGEF"/>
    <property type="match status" value="1"/>
</dbReference>
<dbReference type="InterPro" id="IPR035899">
    <property type="entry name" value="DBL_dom_sf"/>
</dbReference>
<evidence type="ECO:0000256" key="1">
    <source>
        <dbReference type="ARBA" id="ARBA00022443"/>
    </source>
</evidence>
<dbReference type="GO" id="GO:0005085">
    <property type="term" value="F:guanyl-nucleotide exchange factor activity"/>
    <property type="evidence" value="ECO:0007669"/>
    <property type="project" value="InterPro"/>
</dbReference>
<dbReference type="Gene3D" id="2.30.30.40">
    <property type="entry name" value="SH3 Domains"/>
    <property type="match status" value="1"/>
</dbReference>
<dbReference type="Pfam" id="PF00169">
    <property type="entry name" value="PH"/>
    <property type="match status" value="1"/>
</dbReference>
<dbReference type="SMART" id="SM00233">
    <property type="entry name" value="PH"/>
    <property type="match status" value="1"/>
</dbReference>
<dbReference type="SUPFAM" id="SSF50044">
    <property type="entry name" value="SH3-domain"/>
    <property type="match status" value="1"/>
</dbReference>
<dbReference type="PROSITE" id="PS50003">
    <property type="entry name" value="PH_DOMAIN"/>
    <property type="match status" value="1"/>
</dbReference>
<feature type="region of interest" description="Disordered" evidence="3">
    <location>
        <begin position="837"/>
        <end position="860"/>
    </location>
</feature>
<dbReference type="GO" id="GO:0016192">
    <property type="term" value="P:vesicle-mediated transport"/>
    <property type="evidence" value="ECO:0007669"/>
    <property type="project" value="UniProtKB-ARBA"/>
</dbReference>
<feature type="domain" description="PH" evidence="5">
    <location>
        <begin position="283"/>
        <end position="384"/>
    </location>
</feature>
<proteinExistence type="predicted"/>
<organism evidence="7">
    <name type="scientific">Spodoptera frugiperda</name>
    <name type="common">Fall armyworm</name>
    <dbReference type="NCBI Taxonomy" id="7108"/>
    <lineage>
        <taxon>Eukaryota</taxon>
        <taxon>Metazoa</taxon>
        <taxon>Ecdysozoa</taxon>
        <taxon>Arthropoda</taxon>
        <taxon>Hexapoda</taxon>
        <taxon>Insecta</taxon>
        <taxon>Pterygota</taxon>
        <taxon>Neoptera</taxon>
        <taxon>Endopterygota</taxon>
        <taxon>Lepidoptera</taxon>
        <taxon>Glossata</taxon>
        <taxon>Ditrysia</taxon>
        <taxon>Noctuoidea</taxon>
        <taxon>Noctuidae</taxon>
        <taxon>Amphipyrinae</taxon>
        <taxon>Spodoptera</taxon>
    </lineage>
</organism>
<keyword evidence="1 2" id="KW-0728">SH3 domain</keyword>
<dbReference type="CDD" id="cd11877">
    <property type="entry name" value="SH3_PIX"/>
    <property type="match status" value="1"/>
</dbReference>
<feature type="region of interest" description="Disordered" evidence="3">
    <location>
        <begin position="1112"/>
        <end position="1148"/>
    </location>
</feature>
<dbReference type="OrthoDB" id="6019202at2759"/>
<accession>A0A2H1WNH8</accession>
<dbReference type="GO" id="GO:0005737">
    <property type="term" value="C:cytoplasm"/>
    <property type="evidence" value="ECO:0007669"/>
    <property type="project" value="TreeGrafter"/>
</dbReference>